<dbReference type="PANTHER" id="PTHR37423:SF2">
    <property type="entry name" value="MEMBRANE-BOUND LYTIC MUREIN TRANSGLYCOSYLASE C"/>
    <property type="match status" value="1"/>
</dbReference>
<dbReference type="InterPro" id="IPR023346">
    <property type="entry name" value="Lysozyme-like_dom_sf"/>
</dbReference>
<feature type="chain" id="PRO_5031094851" evidence="2">
    <location>
        <begin position="23"/>
        <end position="428"/>
    </location>
</feature>
<protein>
    <submittedName>
        <fullName evidence="4">Lytic murein transglycosylase</fullName>
    </submittedName>
</protein>
<dbReference type="Proteomes" id="UP000034444">
    <property type="component" value="Chromosome"/>
</dbReference>
<proteinExistence type="inferred from homology"/>
<keyword evidence="5" id="KW-1185">Reference proteome</keyword>
<dbReference type="InterPro" id="IPR008258">
    <property type="entry name" value="Transglycosylase_SLT_dom_1"/>
</dbReference>
<evidence type="ECO:0000256" key="1">
    <source>
        <dbReference type="ARBA" id="ARBA00007734"/>
    </source>
</evidence>
<dbReference type="Gene3D" id="1.10.530.10">
    <property type="match status" value="1"/>
</dbReference>
<reference evidence="5" key="2">
    <citation type="journal article" date="2017" name="Stand. Genomic Sci.">
        <title>Complete genome sequence of the sulfur-oxidizing chemolithoautotrophic Sulfurovum lithotrophicum 42BKTT.</title>
        <authorList>
            <person name="Jeon W."/>
            <person name="Priscilla L."/>
            <person name="Park G."/>
            <person name="Lee H."/>
            <person name="Lee N."/>
            <person name="Lee D."/>
            <person name="Kwon H."/>
            <person name="Ahn I."/>
            <person name="Lee C."/>
            <person name="Lee H."/>
            <person name="Ahn J."/>
        </authorList>
    </citation>
    <scope>NUCLEOTIDE SEQUENCE [LARGE SCALE GENOMIC DNA]</scope>
    <source>
        <strain evidence="5">ATCC BAA-797 / 42BKT</strain>
    </source>
</reference>
<evidence type="ECO:0000259" key="3">
    <source>
        <dbReference type="Pfam" id="PF01464"/>
    </source>
</evidence>
<comment type="similarity">
    <text evidence="1">Belongs to the transglycosylase Slt family.</text>
</comment>
<feature type="signal peptide" evidence="2">
    <location>
        <begin position="1"/>
        <end position="22"/>
    </location>
</feature>
<dbReference type="Pfam" id="PF01464">
    <property type="entry name" value="SLT"/>
    <property type="match status" value="1"/>
</dbReference>
<dbReference type="RefSeq" id="WP_046550938.1">
    <property type="nucleotide sequence ID" value="NZ_CP011308.1"/>
</dbReference>
<dbReference type="PANTHER" id="PTHR37423">
    <property type="entry name" value="SOLUBLE LYTIC MUREIN TRANSGLYCOSYLASE-RELATED"/>
    <property type="match status" value="1"/>
</dbReference>
<dbReference type="OrthoDB" id="5525175at2"/>
<dbReference type="EMBL" id="CP011308">
    <property type="protein sequence ID" value="AKF24850.1"/>
    <property type="molecule type" value="Genomic_DNA"/>
</dbReference>
<accession>A0A7U4M0Y0</accession>
<evidence type="ECO:0000313" key="5">
    <source>
        <dbReference type="Proteomes" id="UP000034444"/>
    </source>
</evidence>
<dbReference type="SUPFAM" id="SSF53955">
    <property type="entry name" value="Lysozyme-like"/>
    <property type="match status" value="1"/>
</dbReference>
<evidence type="ECO:0000256" key="2">
    <source>
        <dbReference type="SAM" id="SignalP"/>
    </source>
</evidence>
<gene>
    <name evidence="4" type="ORF">YH65_05195</name>
</gene>
<dbReference type="KEGG" id="slh:YH65_05195"/>
<dbReference type="CDD" id="cd13401">
    <property type="entry name" value="Slt70-like"/>
    <property type="match status" value="1"/>
</dbReference>
<keyword evidence="2" id="KW-0732">Signal</keyword>
<feature type="domain" description="Transglycosylase SLT" evidence="3">
    <location>
        <begin position="270"/>
        <end position="366"/>
    </location>
</feature>
<dbReference type="AlphaFoldDB" id="A0A7U4M0Y0"/>
<organism evidence="4 5">
    <name type="scientific">Sulfurovum lithotrophicum</name>
    <dbReference type="NCBI Taxonomy" id="206403"/>
    <lineage>
        <taxon>Bacteria</taxon>
        <taxon>Pseudomonadati</taxon>
        <taxon>Campylobacterota</taxon>
        <taxon>Epsilonproteobacteria</taxon>
        <taxon>Campylobacterales</taxon>
        <taxon>Sulfurovaceae</taxon>
        <taxon>Sulfurovum</taxon>
    </lineage>
</organism>
<evidence type="ECO:0000313" key="4">
    <source>
        <dbReference type="EMBL" id="AKF24850.1"/>
    </source>
</evidence>
<sequence>MFKTLLSILVILLALGTTSIEAKTFSYSQVHNMPRSVEKDYYIWRFLQQRSTTASQARAIIKDVDNINKKLRIAYKKKTGANPPNITHKPYVTEQQVEDWKHQAEGNRLFDAGIKQVQRKKLQKAITYFHKAHDVYLKRWEKDKSLFWLYLLTKEKKYLYKIKRNSTHINMYTLLAADITHSQYPKSIITPRVSKKSVSNIDVTNPIHWAKLKIKVKKPNADLEALAEDCESQATIGMNTYIKAKACNYRKSYFPMPYRSAMQGYPVERQALIYSIARQESRFVPASVSRSFALGMMQFMPFLIDHIAKQKGIRMDYDDMFDPIVAIRFADYHLNYLNKYLYHPLFVAYAYNGGIGFTKKLIKNRNYFRNGPFEPYLSMEKMTNVQAREYGKRVLTNYVIYMNKLGKSTRLLPYIKSLTDPSKTDKFR</sequence>
<name>A0A7U4M0Y0_9BACT</name>
<reference evidence="4 5" key="1">
    <citation type="submission" date="2015-04" db="EMBL/GenBank/DDBJ databases">
        <title>Complete genome sequence of Sulfurovum lithotrophicum ATCC BAA-797T.</title>
        <authorList>
            <person name="Ahn J."/>
            <person name="Park G."/>
            <person name="Jeon W."/>
            <person name="Jang Y."/>
            <person name="Jang M."/>
            <person name="Lee H."/>
            <person name="Lee H."/>
        </authorList>
    </citation>
    <scope>NUCLEOTIDE SEQUENCE [LARGE SCALE GENOMIC DNA]</scope>
    <source>
        <strain evidence="5">ATCC BAA-797 / 42BKT</strain>
    </source>
</reference>